<organism evidence="14 15">
    <name type="scientific">Austrofundulus limnaeus</name>
    <name type="common">Annual killifish</name>
    <dbReference type="NCBI Taxonomy" id="52670"/>
    <lineage>
        <taxon>Eukaryota</taxon>
        <taxon>Metazoa</taxon>
        <taxon>Chordata</taxon>
        <taxon>Craniata</taxon>
        <taxon>Vertebrata</taxon>
        <taxon>Euteleostomi</taxon>
        <taxon>Actinopterygii</taxon>
        <taxon>Neopterygii</taxon>
        <taxon>Teleostei</taxon>
        <taxon>Neoteleostei</taxon>
        <taxon>Acanthomorphata</taxon>
        <taxon>Ovalentaria</taxon>
        <taxon>Atherinomorphae</taxon>
        <taxon>Cyprinodontiformes</taxon>
        <taxon>Rivulidae</taxon>
        <taxon>Austrofundulus</taxon>
    </lineage>
</organism>
<feature type="region of interest" description="Disordered" evidence="11">
    <location>
        <begin position="507"/>
        <end position="628"/>
    </location>
</feature>
<dbReference type="InParanoid" id="A0A2I4D3N1"/>
<dbReference type="AlphaFoldDB" id="A0A2I4D3N1"/>
<feature type="region of interest" description="Disordered" evidence="11">
    <location>
        <begin position="267"/>
        <end position="287"/>
    </location>
</feature>
<evidence type="ECO:0000256" key="2">
    <source>
        <dbReference type="ARBA" id="ARBA00022723"/>
    </source>
</evidence>
<keyword evidence="3" id="KW-0677">Repeat</keyword>
<feature type="compositionally biased region" description="Low complexity" evidence="11">
    <location>
        <begin position="119"/>
        <end position="130"/>
    </location>
</feature>
<feature type="domain" description="THAP-type" evidence="13">
    <location>
        <begin position="1"/>
        <end position="79"/>
    </location>
</feature>
<dbReference type="SMART" id="SM00692">
    <property type="entry name" value="DM3"/>
    <property type="match status" value="1"/>
</dbReference>
<feature type="domain" description="C2H2-type" evidence="12">
    <location>
        <begin position="350"/>
        <end position="377"/>
    </location>
</feature>
<dbReference type="PROSITE" id="PS50950">
    <property type="entry name" value="ZF_THAP"/>
    <property type="match status" value="1"/>
</dbReference>
<dbReference type="PANTHER" id="PTHR24404">
    <property type="entry name" value="ZINC FINGER PROTEIN"/>
    <property type="match status" value="1"/>
</dbReference>
<dbReference type="Proteomes" id="UP000192220">
    <property type="component" value="Unplaced"/>
</dbReference>
<dbReference type="RefSeq" id="XP_013886852.1">
    <property type="nucleotide sequence ID" value="XM_014031398.1"/>
</dbReference>
<keyword evidence="5" id="KW-0862">Zinc</keyword>
<dbReference type="OrthoDB" id="8634051at2759"/>
<dbReference type="FunFam" id="3.30.160.60:FF:000624">
    <property type="entry name" value="zinc finger protein 697"/>
    <property type="match status" value="1"/>
</dbReference>
<dbReference type="Pfam" id="PF05485">
    <property type="entry name" value="THAP"/>
    <property type="match status" value="1"/>
</dbReference>
<feature type="domain" description="C2H2-type" evidence="12">
    <location>
        <begin position="491"/>
        <end position="513"/>
    </location>
</feature>
<dbReference type="SUPFAM" id="SSF57667">
    <property type="entry name" value="beta-beta-alpha zinc fingers"/>
    <property type="match status" value="3"/>
</dbReference>
<comment type="subcellular location">
    <subcellularLocation>
        <location evidence="1">Nucleus</location>
    </subcellularLocation>
</comment>
<dbReference type="SUPFAM" id="SSF57716">
    <property type="entry name" value="Glucocorticoid receptor-like (DNA-binding domain)"/>
    <property type="match status" value="1"/>
</dbReference>
<dbReference type="GeneID" id="106534686"/>
<dbReference type="InterPro" id="IPR050589">
    <property type="entry name" value="Ikaros_C2H2-ZF"/>
</dbReference>
<evidence type="ECO:0000256" key="7">
    <source>
        <dbReference type="ARBA" id="ARBA00023125"/>
    </source>
</evidence>
<dbReference type="PROSITE" id="PS00028">
    <property type="entry name" value="ZINC_FINGER_C2H2_1"/>
    <property type="match status" value="5"/>
</dbReference>
<dbReference type="GO" id="GO:0000978">
    <property type="term" value="F:RNA polymerase II cis-regulatory region sequence-specific DNA binding"/>
    <property type="evidence" value="ECO:0007669"/>
    <property type="project" value="TreeGrafter"/>
</dbReference>
<evidence type="ECO:0000256" key="8">
    <source>
        <dbReference type="ARBA" id="ARBA00023242"/>
    </source>
</evidence>
<dbReference type="GO" id="GO:0008270">
    <property type="term" value="F:zinc ion binding"/>
    <property type="evidence" value="ECO:0007669"/>
    <property type="project" value="UniProtKB-KW"/>
</dbReference>
<evidence type="ECO:0000259" key="12">
    <source>
        <dbReference type="PROSITE" id="PS50157"/>
    </source>
</evidence>
<dbReference type="FunFam" id="3.30.160.60:FF:002711">
    <property type="entry name" value="Zinc finger protein 16"/>
    <property type="match status" value="1"/>
</dbReference>
<protein>
    <submittedName>
        <fullName evidence="15">Zinc finger protein 658B</fullName>
    </submittedName>
</protein>
<evidence type="ECO:0000313" key="14">
    <source>
        <dbReference type="Proteomes" id="UP000192220"/>
    </source>
</evidence>
<evidence type="ECO:0000256" key="9">
    <source>
        <dbReference type="PROSITE-ProRule" id="PRU00042"/>
    </source>
</evidence>
<evidence type="ECO:0000256" key="6">
    <source>
        <dbReference type="ARBA" id="ARBA00023015"/>
    </source>
</evidence>
<dbReference type="InterPro" id="IPR013087">
    <property type="entry name" value="Znf_C2H2_type"/>
</dbReference>
<dbReference type="PANTHER" id="PTHR24404:SF100">
    <property type="entry name" value="ZINC FINGER PROTEIN 501"/>
    <property type="match status" value="1"/>
</dbReference>
<keyword evidence="7 10" id="KW-0238">DNA-binding</keyword>
<feature type="domain" description="C2H2-type" evidence="12">
    <location>
        <begin position="463"/>
        <end position="490"/>
    </location>
</feature>
<evidence type="ECO:0000313" key="15">
    <source>
        <dbReference type="RefSeq" id="XP_013886852.1"/>
    </source>
</evidence>
<feature type="compositionally biased region" description="Basic residues" evidence="11">
    <location>
        <begin position="566"/>
        <end position="578"/>
    </location>
</feature>
<evidence type="ECO:0000259" key="13">
    <source>
        <dbReference type="PROSITE" id="PS50950"/>
    </source>
</evidence>
<feature type="domain" description="C2H2-type" evidence="12">
    <location>
        <begin position="407"/>
        <end position="434"/>
    </location>
</feature>
<dbReference type="SMART" id="SM00980">
    <property type="entry name" value="THAP"/>
    <property type="match status" value="1"/>
</dbReference>
<feature type="domain" description="C2H2-type" evidence="12">
    <location>
        <begin position="378"/>
        <end position="405"/>
    </location>
</feature>
<feature type="domain" description="C2H2-type" evidence="12">
    <location>
        <begin position="435"/>
        <end position="462"/>
    </location>
</feature>
<feature type="compositionally biased region" description="Polar residues" evidence="11">
    <location>
        <begin position="103"/>
        <end position="113"/>
    </location>
</feature>
<evidence type="ECO:0000256" key="3">
    <source>
        <dbReference type="ARBA" id="ARBA00022737"/>
    </source>
</evidence>
<evidence type="ECO:0000256" key="4">
    <source>
        <dbReference type="ARBA" id="ARBA00022771"/>
    </source>
</evidence>
<sequence length="628" mass="69712">MCSVYGCYSGLLNAERFKLPEDPEERLEWVMFLAKTNKQRFKESSWTDIAVCSDHFTGDCFVDEAHPVQLKPGSVPSVCLKSGPDEPVRSSGCEELEDNSQCADLQDPLNTSPDPTPYSKGSSLKPLGSSTDPFATGPSRSPGSSECGQARAEQVNADLVKEKMVLLQKKGKLPVNESHLRQLFGSDCPSCGGKLKVHKVICGVVVSFNQLCLQCDYTYEWKSQVDGSVPAAEDGHVKAGLEVATGDEAPSSILEVPEIVAVAHEGSGSGAEWEQSSDPGEVDSDEEWKSAPHVFPIKLYPANPTEESGKHVEYRDYLSLTPVHSQLCADCGRFVDGRKPHVCEHKARPYSCYICGKRCVSEAALSSHGRVHNESHEFRCKFCHATFKLKADKVTHEQTHGPEGRPYKCPDCSKTFATNKERRVHLEDHRGAVDLKCRFCGVEFDRPLSIQRHLLVHTGVKPYKCLVCQRSFNQASHLKSHMRLHTGERPYKCQLCDKSFNHNVSLKSHVQRHHPSCSTPEQTKGTKSKKKSGGAQNNRLEEDADVNLDSEEKEQDTDDEMEARPQTKRNIGRPKGRPKGFGSGMKTQAEGSHTGARKSQVRRRKRQKITDEDRLSDGNTSFDSEDEG</sequence>
<dbReference type="InterPro" id="IPR036236">
    <property type="entry name" value="Znf_C2H2_sf"/>
</dbReference>
<dbReference type="PROSITE" id="PS50157">
    <property type="entry name" value="ZINC_FINGER_C2H2_2"/>
    <property type="match status" value="6"/>
</dbReference>
<dbReference type="SMART" id="SM00355">
    <property type="entry name" value="ZnF_C2H2"/>
    <property type="match status" value="6"/>
</dbReference>
<reference evidence="15" key="1">
    <citation type="submission" date="2025-08" db="UniProtKB">
        <authorList>
            <consortium name="RefSeq"/>
        </authorList>
    </citation>
    <scope>IDENTIFICATION</scope>
</reference>
<gene>
    <name evidence="15" type="primary">LOC106534686</name>
</gene>
<dbReference type="Pfam" id="PF00096">
    <property type="entry name" value="zf-C2H2"/>
    <property type="match status" value="4"/>
</dbReference>
<evidence type="ECO:0000256" key="5">
    <source>
        <dbReference type="ARBA" id="ARBA00022833"/>
    </source>
</evidence>
<name>A0A2I4D3N1_AUSLI</name>
<dbReference type="GO" id="GO:0003700">
    <property type="term" value="F:DNA-binding transcription factor activity"/>
    <property type="evidence" value="ECO:0007669"/>
    <property type="project" value="TreeGrafter"/>
</dbReference>
<dbReference type="Gene3D" id="3.30.160.60">
    <property type="entry name" value="Classic Zinc Finger"/>
    <property type="match status" value="5"/>
</dbReference>
<feature type="compositionally biased region" description="Acidic residues" evidence="11">
    <location>
        <begin position="542"/>
        <end position="561"/>
    </location>
</feature>
<evidence type="ECO:0000256" key="1">
    <source>
        <dbReference type="ARBA" id="ARBA00004123"/>
    </source>
</evidence>
<keyword evidence="2" id="KW-0479">Metal-binding</keyword>
<keyword evidence="4 9" id="KW-0863">Zinc-finger</keyword>
<keyword evidence="14" id="KW-1185">Reference proteome</keyword>
<accession>A0A2I4D3N1</accession>
<proteinExistence type="predicted"/>
<dbReference type="GO" id="GO:0006357">
    <property type="term" value="P:regulation of transcription by RNA polymerase II"/>
    <property type="evidence" value="ECO:0007669"/>
    <property type="project" value="TreeGrafter"/>
</dbReference>
<dbReference type="InterPro" id="IPR006612">
    <property type="entry name" value="THAP_Znf"/>
</dbReference>
<keyword evidence="6" id="KW-0805">Transcription regulation</keyword>
<feature type="region of interest" description="Disordered" evidence="11">
    <location>
        <begin position="103"/>
        <end position="150"/>
    </location>
</feature>
<dbReference type="KEGG" id="alim:106534686"/>
<evidence type="ECO:0000256" key="11">
    <source>
        <dbReference type="SAM" id="MobiDB-lite"/>
    </source>
</evidence>
<feature type="compositionally biased region" description="Polar residues" evidence="11">
    <location>
        <begin position="138"/>
        <end position="147"/>
    </location>
</feature>
<evidence type="ECO:0000256" key="10">
    <source>
        <dbReference type="PROSITE-ProRule" id="PRU00309"/>
    </source>
</evidence>
<keyword evidence="6" id="KW-0804">Transcription</keyword>
<keyword evidence="8" id="KW-0539">Nucleus</keyword>
<dbReference type="GO" id="GO:0005634">
    <property type="term" value="C:nucleus"/>
    <property type="evidence" value="ECO:0007669"/>
    <property type="project" value="UniProtKB-SubCell"/>
</dbReference>
<feature type="compositionally biased region" description="Basic residues" evidence="11">
    <location>
        <begin position="595"/>
        <end position="607"/>
    </location>
</feature>